<evidence type="ECO:0000256" key="3">
    <source>
        <dbReference type="ARBA" id="ARBA00023306"/>
    </source>
</evidence>
<dbReference type="PANTHER" id="PTHR15615:SF108">
    <property type="entry name" value="PROTEIN CNPPD1"/>
    <property type="match status" value="1"/>
</dbReference>
<evidence type="ECO:0000256" key="1">
    <source>
        <dbReference type="ARBA" id="ARBA00007215"/>
    </source>
</evidence>
<dbReference type="ExpressionAtlas" id="A0A5S9XN80">
    <property type="expression patterns" value="baseline and differential"/>
</dbReference>
<dbReference type="GO" id="GO:0051301">
    <property type="term" value="P:cell division"/>
    <property type="evidence" value="ECO:0007669"/>
    <property type="project" value="UniProtKB-KW"/>
</dbReference>
<reference evidence="4 5" key="1">
    <citation type="submission" date="2019-12" db="EMBL/GenBank/DDBJ databases">
        <authorList>
            <person name="Jiao W.-B."/>
            <person name="Schneeberger K."/>
        </authorList>
    </citation>
    <scope>NUCLEOTIDE SEQUENCE [LARGE SCALE GENOMIC DNA]</scope>
    <source>
        <strain evidence="5">cv. C24</strain>
    </source>
</reference>
<dbReference type="GO" id="GO:0019901">
    <property type="term" value="F:protein kinase binding"/>
    <property type="evidence" value="ECO:0007669"/>
    <property type="project" value="InterPro"/>
</dbReference>
<dbReference type="InterPro" id="IPR036915">
    <property type="entry name" value="Cyclin-like_sf"/>
</dbReference>
<dbReference type="CDD" id="cd20604">
    <property type="entry name" value="CYCLIN_AtCycU-like"/>
    <property type="match status" value="1"/>
</dbReference>
<dbReference type="PANTHER" id="PTHR15615">
    <property type="match status" value="1"/>
</dbReference>
<accession>A0A5S9XN80</accession>
<gene>
    <name evidence="4" type="ORF">C24_LOCUS16574</name>
</gene>
<dbReference type="AlphaFoldDB" id="A0A5S9XN80"/>
<dbReference type="OrthoDB" id="337735at2759"/>
<comment type="similarity">
    <text evidence="1">Belongs to the cyclin family. Cyclin U/P subfamily.</text>
</comment>
<dbReference type="Proteomes" id="UP000434276">
    <property type="component" value="Unassembled WGS sequence"/>
</dbReference>
<proteinExistence type="inferred from homology"/>
<dbReference type="InterPro" id="IPR013922">
    <property type="entry name" value="Cyclin_PHO80-like"/>
</dbReference>
<dbReference type="SUPFAM" id="SSF47954">
    <property type="entry name" value="Cyclin-like"/>
    <property type="match status" value="1"/>
</dbReference>
<evidence type="ECO:0008006" key="6">
    <source>
        <dbReference type="Google" id="ProtNLM"/>
    </source>
</evidence>
<protein>
    <recommendedName>
        <fullName evidence="6">Cyclin-P3-1</fullName>
    </recommendedName>
</protein>
<dbReference type="Pfam" id="PF08613">
    <property type="entry name" value="Cyclin"/>
    <property type="match status" value="1"/>
</dbReference>
<name>A0A5S9XN80_ARATH</name>
<dbReference type="EMBL" id="CACSHJ010000089">
    <property type="protein sequence ID" value="CAA0388220.1"/>
    <property type="molecule type" value="Genomic_DNA"/>
</dbReference>
<organism evidence="4 5">
    <name type="scientific">Arabidopsis thaliana</name>
    <name type="common">Mouse-ear cress</name>
    <dbReference type="NCBI Taxonomy" id="3702"/>
    <lineage>
        <taxon>Eukaryota</taxon>
        <taxon>Viridiplantae</taxon>
        <taxon>Streptophyta</taxon>
        <taxon>Embryophyta</taxon>
        <taxon>Tracheophyta</taxon>
        <taxon>Spermatophyta</taxon>
        <taxon>Magnoliopsida</taxon>
        <taxon>eudicotyledons</taxon>
        <taxon>Gunneridae</taxon>
        <taxon>Pentapetalae</taxon>
        <taxon>rosids</taxon>
        <taxon>malvids</taxon>
        <taxon>Brassicales</taxon>
        <taxon>Brassicaceae</taxon>
        <taxon>Camelineae</taxon>
        <taxon>Arabidopsis</taxon>
    </lineage>
</organism>
<dbReference type="Gene3D" id="1.10.472.10">
    <property type="entry name" value="Cyclin-like"/>
    <property type="match status" value="1"/>
</dbReference>
<sequence>MEKRQGSAAMIKVTRWAPTTASWTRRRRTVSLYHTSLLPSVLSFLFVGEMDSLATDPAFIDSDVYLRLGLIIEGKRLKKPPTVLSRLSSSLERSLLLNHDDKILLGSPDSVTVFDGRSPPEISIAHYLDRIFKYSCCSPSCFVIAHIYIDHFLHKTRALLKPLNVHRLIITTVMLAAKVFDDRYFNNAYYARVGGVSTRELNRLEMELLFTLDFKLQVDPQTFHTHCCQLEKQNSDGFQIEWPIKEACRANKETWQKRTPDSLCSQTTAR</sequence>
<keyword evidence="3" id="KW-0131">Cell cycle</keyword>
<evidence type="ECO:0000313" key="5">
    <source>
        <dbReference type="Proteomes" id="UP000434276"/>
    </source>
</evidence>
<evidence type="ECO:0000256" key="2">
    <source>
        <dbReference type="ARBA" id="ARBA00022618"/>
    </source>
</evidence>
<keyword evidence="2" id="KW-0132">Cell division</keyword>
<evidence type="ECO:0000313" key="4">
    <source>
        <dbReference type="EMBL" id="CAA0388220.1"/>
    </source>
</evidence>